<feature type="transmembrane region" description="Helical" evidence="7">
    <location>
        <begin position="100"/>
        <end position="118"/>
    </location>
</feature>
<keyword evidence="6 7" id="KW-0472">Membrane</keyword>
<evidence type="ECO:0000256" key="4">
    <source>
        <dbReference type="ARBA" id="ARBA00022801"/>
    </source>
</evidence>
<sequence>MFARRESLKEYITLYPITALLILVNIVVWGLMEIFSLSQNPNVTLLQFGAIFDLPNMKAEVWRYAAAMFIHIGFAHLFFNSFALYVFAAPLERMLGKWRYLLTYIVCGITGNIFSMWLHKDYFVSAGASGAIYGIYAAFLFLAIFRKDIIDYQTKQTLLVIVGIGFANSLFVPNIDIYAHLGGFVGGIVMMALIVLSIKRRHRRA</sequence>
<dbReference type="EMBL" id="JAOQIO010000077">
    <property type="protein sequence ID" value="MCU6794019.1"/>
    <property type="molecule type" value="Genomic_DNA"/>
</dbReference>
<comment type="caution">
    <text evidence="9">The sequence shown here is derived from an EMBL/GenBank/DDBJ whole genome shotgun (WGS) entry which is preliminary data.</text>
</comment>
<proteinExistence type="inferred from homology"/>
<evidence type="ECO:0000313" key="9">
    <source>
        <dbReference type="EMBL" id="MCU6794019.1"/>
    </source>
</evidence>
<dbReference type="SUPFAM" id="SSF144091">
    <property type="entry name" value="Rhomboid-like"/>
    <property type="match status" value="1"/>
</dbReference>
<dbReference type="PANTHER" id="PTHR43731">
    <property type="entry name" value="RHOMBOID PROTEASE"/>
    <property type="match status" value="1"/>
</dbReference>
<name>A0ABT2UK28_9BACL</name>
<keyword evidence="5 7" id="KW-1133">Transmembrane helix</keyword>
<dbReference type="Pfam" id="PF01694">
    <property type="entry name" value="Rhomboid"/>
    <property type="match status" value="1"/>
</dbReference>
<comment type="similarity">
    <text evidence="2">Belongs to the peptidase S54 family.</text>
</comment>
<evidence type="ECO:0000256" key="3">
    <source>
        <dbReference type="ARBA" id="ARBA00022692"/>
    </source>
</evidence>
<dbReference type="GO" id="GO:0006508">
    <property type="term" value="P:proteolysis"/>
    <property type="evidence" value="ECO:0007669"/>
    <property type="project" value="UniProtKB-KW"/>
</dbReference>
<evidence type="ECO:0000256" key="6">
    <source>
        <dbReference type="ARBA" id="ARBA00023136"/>
    </source>
</evidence>
<evidence type="ECO:0000256" key="7">
    <source>
        <dbReference type="SAM" id="Phobius"/>
    </source>
</evidence>
<evidence type="ECO:0000256" key="1">
    <source>
        <dbReference type="ARBA" id="ARBA00004141"/>
    </source>
</evidence>
<organism evidence="9 10">
    <name type="scientific">Paenibacillus baimaensis</name>
    <dbReference type="NCBI Taxonomy" id="2982185"/>
    <lineage>
        <taxon>Bacteria</taxon>
        <taxon>Bacillati</taxon>
        <taxon>Bacillota</taxon>
        <taxon>Bacilli</taxon>
        <taxon>Bacillales</taxon>
        <taxon>Paenibacillaceae</taxon>
        <taxon>Paenibacillus</taxon>
    </lineage>
</organism>
<feature type="transmembrane region" description="Helical" evidence="7">
    <location>
        <begin position="12"/>
        <end position="32"/>
    </location>
</feature>
<accession>A0ABT2UK28</accession>
<dbReference type="RefSeq" id="WP_262685248.1">
    <property type="nucleotide sequence ID" value="NZ_JAOQIO010000077.1"/>
</dbReference>
<dbReference type="GO" id="GO:0008233">
    <property type="term" value="F:peptidase activity"/>
    <property type="evidence" value="ECO:0007669"/>
    <property type="project" value="UniProtKB-KW"/>
</dbReference>
<keyword evidence="9" id="KW-0645">Protease</keyword>
<gene>
    <name evidence="9" type="ORF">OB236_18110</name>
</gene>
<evidence type="ECO:0000313" key="10">
    <source>
        <dbReference type="Proteomes" id="UP001652445"/>
    </source>
</evidence>
<evidence type="ECO:0000259" key="8">
    <source>
        <dbReference type="Pfam" id="PF01694"/>
    </source>
</evidence>
<keyword evidence="4" id="KW-0378">Hydrolase</keyword>
<feature type="transmembrane region" description="Helical" evidence="7">
    <location>
        <begin position="181"/>
        <end position="198"/>
    </location>
</feature>
<protein>
    <submittedName>
        <fullName evidence="9">Rhomboid family intramembrane serine protease</fullName>
    </submittedName>
</protein>
<keyword evidence="3 7" id="KW-0812">Transmembrane</keyword>
<dbReference type="Gene3D" id="1.20.1540.10">
    <property type="entry name" value="Rhomboid-like"/>
    <property type="match status" value="1"/>
</dbReference>
<feature type="transmembrane region" description="Helical" evidence="7">
    <location>
        <begin position="157"/>
        <end position="175"/>
    </location>
</feature>
<dbReference type="InterPro" id="IPR022764">
    <property type="entry name" value="Peptidase_S54_rhomboid_dom"/>
</dbReference>
<reference evidence="9 10" key="1">
    <citation type="submission" date="2022-09" db="EMBL/GenBank/DDBJ databases">
        <authorList>
            <person name="Han X.L."/>
            <person name="Wang Q."/>
            <person name="Lu T."/>
        </authorList>
    </citation>
    <scope>NUCLEOTIDE SEQUENCE [LARGE SCALE GENOMIC DNA]</scope>
    <source>
        <strain evidence="9 10">WQ 127069</strain>
    </source>
</reference>
<dbReference type="InterPro" id="IPR050925">
    <property type="entry name" value="Rhomboid_protease_S54"/>
</dbReference>
<dbReference type="Proteomes" id="UP001652445">
    <property type="component" value="Unassembled WGS sequence"/>
</dbReference>
<dbReference type="InterPro" id="IPR035952">
    <property type="entry name" value="Rhomboid-like_sf"/>
</dbReference>
<comment type="subcellular location">
    <subcellularLocation>
        <location evidence="1">Membrane</location>
        <topology evidence="1">Multi-pass membrane protein</topology>
    </subcellularLocation>
</comment>
<dbReference type="PANTHER" id="PTHR43731:SF14">
    <property type="entry name" value="PRESENILIN-ASSOCIATED RHOMBOID-LIKE PROTEIN, MITOCHONDRIAL"/>
    <property type="match status" value="1"/>
</dbReference>
<evidence type="ECO:0000256" key="2">
    <source>
        <dbReference type="ARBA" id="ARBA00009045"/>
    </source>
</evidence>
<feature type="transmembrane region" description="Helical" evidence="7">
    <location>
        <begin position="124"/>
        <end position="145"/>
    </location>
</feature>
<evidence type="ECO:0000256" key="5">
    <source>
        <dbReference type="ARBA" id="ARBA00022989"/>
    </source>
</evidence>
<feature type="transmembrane region" description="Helical" evidence="7">
    <location>
        <begin position="64"/>
        <end position="88"/>
    </location>
</feature>
<keyword evidence="10" id="KW-1185">Reference proteome</keyword>
<feature type="domain" description="Peptidase S54 rhomboid" evidence="8">
    <location>
        <begin position="59"/>
        <end position="194"/>
    </location>
</feature>